<gene>
    <name evidence="3" type="ORF">HNQ60_000068</name>
</gene>
<dbReference type="InterPro" id="IPR001375">
    <property type="entry name" value="Peptidase_S9_cat"/>
</dbReference>
<dbReference type="SUPFAM" id="SSF53474">
    <property type="entry name" value="alpha/beta-Hydrolases"/>
    <property type="match status" value="1"/>
</dbReference>
<feature type="chain" id="PRO_5032270479" description="Peptidase S9 prolyl oligopeptidase catalytic domain-containing protein" evidence="1">
    <location>
        <begin position="25"/>
        <end position="778"/>
    </location>
</feature>
<dbReference type="Proteomes" id="UP000588068">
    <property type="component" value="Unassembled WGS sequence"/>
</dbReference>
<dbReference type="Pfam" id="PF00326">
    <property type="entry name" value="Peptidase_S9"/>
    <property type="match status" value="1"/>
</dbReference>
<dbReference type="InterPro" id="IPR029058">
    <property type="entry name" value="AB_hydrolase_fold"/>
</dbReference>
<dbReference type="SUPFAM" id="SSF82171">
    <property type="entry name" value="DPP6 N-terminal domain-like"/>
    <property type="match status" value="1"/>
</dbReference>
<proteinExistence type="predicted"/>
<dbReference type="GO" id="GO:0006508">
    <property type="term" value="P:proteolysis"/>
    <property type="evidence" value="ECO:0007669"/>
    <property type="project" value="InterPro"/>
</dbReference>
<dbReference type="RefSeq" id="WP_184329035.1">
    <property type="nucleotide sequence ID" value="NZ_JACHHZ010000001.1"/>
</dbReference>
<sequence length="778" mass="87319">MINAMNRRQSGGLAALGCLGLSLAAVTNAASTAAEADARALTLTDAIESTRFMRDRNRNAVFFSPSGKRYAVALVRGDVARDGVWWELQVGEALPKPAAPRSIARLFTSGKGAGYEEVYGSDALTSGSNVPVWLDERHVAFFWEDERGVQQVMSADVEEGRVTPLTRHPTRVVYYGAAPDGTIFYTAAMPIDRTRAEARRRGSYVVTDSDAIELLQGSLRGGWDWMFNQRFIARGAEAPRRVVFEGGEVVSRYLPVNRTPAFSPDGRFTITPHSVLPERLPQSWRSYTLPHFQDMWKERDEDPNAWYGRQFESLFVVDMEKAHARPLWDVPNDPSGRTRIAWSPSGDRLLLGPTFLPTEVADDDARNALAVAEVDVATGRYWRLPFPASEARNIQTVRWLDAATVDIRVRDGRQWTLRREEAGWVSQSGPTDPSIYMSAEQRPVYVKEDLNSPPKLVSRGKAGKEAVLLDPNPALGSQIRFAKVEWIKQVGPDGKAWEGRLYYPLNYQPGRRYPLVFQTYVYARREEFSLYGFDGSPLGPGISAYIAQPLASRDVFVLHGPSRAESVDEVNVVADAFEAQINRLVDEGKVDRDRVGIIGFSATGWLTSYALVREKFRYAAAITDDNKDGSYMQAAISGWPYSLGEHLIGAPPFGEGLKRWLEHSPAMNTERIHTPLLMTVSSAAVELGGWELFSRLRFQRKPVEYFFVADQQHGSHQLQNPGQLISLQGRALDWWCYWLKDERDPDPAKAEQYARWDILRQQHKKDLQSLDASAQASR</sequence>
<accession>A0A841HG60</accession>
<reference evidence="3 4" key="1">
    <citation type="submission" date="2020-08" db="EMBL/GenBank/DDBJ databases">
        <title>Genomic Encyclopedia of Type Strains, Phase IV (KMG-IV): sequencing the most valuable type-strain genomes for metagenomic binning, comparative biology and taxonomic classification.</title>
        <authorList>
            <person name="Goeker M."/>
        </authorList>
    </citation>
    <scope>NUCLEOTIDE SEQUENCE [LARGE SCALE GENOMIC DNA]</scope>
    <source>
        <strain evidence="3 4">DSM 26723</strain>
    </source>
</reference>
<dbReference type="EMBL" id="JACHHZ010000001">
    <property type="protein sequence ID" value="MBB6091222.1"/>
    <property type="molecule type" value="Genomic_DNA"/>
</dbReference>
<dbReference type="Gene3D" id="3.40.50.1820">
    <property type="entry name" value="alpha/beta hydrolase"/>
    <property type="match status" value="1"/>
</dbReference>
<dbReference type="GO" id="GO:0008236">
    <property type="term" value="F:serine-type peptidase activity"/>
    <property type="evidence" value="ECO:0007669"/>
    <property type="project" value="InterPro"/>
</dbReference>
<protein>
    <recommendedName>
        <fullName evidence="2">Peptidase S9 prolyl oligopeptidase catalytic domain-containing protein</fullName>
    </recommendedName>
</protein>
<dbReference type="AlphaFoldDB" id="A0A841HG60"/>
<name>A0A841HG60_9GAMM</name>
<feature type="signal peptide" evidence="1">
    <location>
        <begin position="1"/>
        <end position="24"/>
    </location>
</feature>
<comment type="caution">
    <text evidence="3">The sequence shown here is derived from an EMBL/GenBank/DDBJ whole genome shotgun (WGS) entry which is preliminary data.</text>
</comment>
<evidence type="ECO:0000313" key="4">
    <source>
        <dbReference type="Proteomes" id="UP000588068"/>
    </source>
</evidence>
<keyword evidence="1" id="KW-0732">Signal</keyword>
<evidence type="ECO:0000313" key="3">
    <source>
        <dbReference type="EMBL" id="MBB6091222.1"/>
    </source>
</evidence>
<keyword evidence="4" id="KW-1185">Reference proteome</keyword>
<organism evidence="3 4">
    <name type="scientific">Povalibacter uvarum</name>
    <dbReference type="NCBI Taxonomy" id="732238"/>
    <lineage>
        <taxon>Bacteria</taxon>
        <taxon>Pseudomonadati</taxon>
        <taxon>Pseudomonadota</taxon>
        <taxon>Gammaproteobacteria</taxon>
        <taxon>Steroidobacterales</taxon>
        <taxon>Steroidobacteraceae</taxon>
        <taxon>Povalibacter</taxon>
    </lineage>
</organism>
<evidence type="ECO:0000256" key="1">
    <source>
        <dbReference type="SAM" id="SignalP"/>
    </source>
</evidence>
<evidence type="ECO:0000259" key="2">
    <source>
        <dbReference type="Pfam" id="PF00326"/>
    </source>
</evidence>
<feature type="domain" description="Peptidase S9 prolyl oligopeptidase catalytic" evidence="2">
    <location>
        <begin position="577"/>
        <end position="740"/>
    </location>
</feature>